<reference evidence="1" key="1">
    <citation type="journal article" date="2020" name="Stud. Mycol.">
        <title>101 Dothideomycetes genomes: a test case for predicting lifestyles and emergence of pathogens.</title>
        <authorList>
            <person name="Haridas S."/>
            <person name="Albert R."/>
            <person name="Binder M."/>
            <person name="Bloem J."/>
            <person name="Labutti K."/>
            <person name="Salamov A."/>
            <person name="Andreopoulos B."/>
            <person name="Baker S."/>
            <person name="Barry K."/>
            <person name="Bills G."/>
            <person name="Bluhm B."/>
            <person name="Cannon C."/>
            <person name="Castanera R."/>
            <person name="Culley D."/>
            <person name="Daum C."/>
            <person name="Ezra D."/>
            <person name="Gonzalez J."/>
            <person name="Henrissat B."/>
            <person name="Kuo A."/>
            <person name="Liang C."/>
            <person name="Lipzen A."/>
            <person name="Lutzoni F."/>
            <person name="Magnuson J."/>
            <person name="Mondo S."/>
            <person name="Nolan M."/>
            <person name="Ohm R."/>
            <person name="Pangilinan J."/>
            <person name="Park H.-J."/>
            <person name="Ramirez L."/>
            <person name="Alfaro M."/>
            <person name="Sun H."/>
            <person name="Tritt A."/>
            <person name="Yoshinaga Y."/>
            <person name="Zwiers L.-H."/>
            <person name="Turgeon B."/>
            <person name="Goodwin S."/>
            <person name="Spatafora J."/>
            <person name="Crous P."/>
            <person name="Grigoriev I."/>
        </authorList>
    </citation>
    <scope>NUCLEOTIDE SEQUENCE</scope>
    <source>
        <strain evidence="1">CBS 175.79</strain>
    </source>
</reference>
<proteinExistence type="predicted"/>
<evidence type="ECO:0000313" key="1">
    <source>
        <dbReference type="EMBL" id="KAF2021611.1"/>
    </source>
</evidence>
<organism evidence="1 2">
    <name type="scientific">Aaosphaeria arxii CBS 175.79</name>
    <dbReference type="NCBI Taxonomy" id="1450172"/>
    <lineage>
        <taxon>Eukaryota</taxon>
        <taxon>Fungi</taxon>
        <taxon>Dikarya</taxon>
        <taxon>Ascomycota</taxon>
        <taxon>Pezizomycotina</taxon>
        <taxon>Dothideomycetes</taxon>
        <taxon>Pleosporomycetidae</taxon>
        <taxon>Pleosporales</taxon>
        <taxon>Pleosporales incertae sedis</taxon>
        <taxon>Aaosphaeria</taxon>
    </lineage>
</organism>
<evidence type="ECO:0000313" key="2">
    <source>
        <dbReference type="Proteomes" id="UP000799778"/>
    </source>
</evidence>
<dbReference type="EMBL" id="ML978066">
    <property type="protein sequence ID" value="KAF2021611.1"/>
    <property type="molecule type" value="Genomic_DNA"/>
</dbReference>
<gene>
    <name evidence="1" type="ORF">BU24DRAFT_23801</name>
</gene>
<protein>
    <submittedName>
        <fullName evidence="1">Uncharacterized protein</fullName>
    </submittedName>
</protein>
<keyword evidence="2" id="KW-1185">Reference proteome</keyword>
<dbReference type="GeneID" id="54279655"/>
<name>A0A6A5YA33_9PLEO</name>
<accession>A0A6A5YA33</accession>
<sequence length="192" mass="21321">MSITPLTKPTRPLNQATFYPVTPVSPRYCMRQKLPSLTFMSIAGLNCFSLLQHGTYTLSDQHIPVKRQRHITTIVSIVSKSSMLIPNLIENSCVAISSTYLICQLPLWSSHSASQTSATFVIHANSIGRLTSGAARPPLVLKSHGDCVNFEEGDRRSEPWYYLALNLYFSGPRSPRSIFVTFRALGNTDSTI</sequence>
<dbReference type="AlphaFoldDB" id="A0A6A5YA33"/>
<dbReference type="Proteomes" id="UP000799778">
    <property type="component" value="Unassembled WGS sequence"/>
</dbReference>
<dbReference type="RefSeq" id="XP_033389950.1">
    <property type="nucleotide sequence ID" value="XM_033522258.1"/>
</dbReference>